<dbReference type="SUPFAM" id="SSF56672">
    <property type="entry name" value="DNA/RNA polymerases"/>
    <property type="match status" value="1"/>
</dbReference>
<dbReference type="GO" id="GO:0006260">
    <property type="term" value="P:DNA replication"/>
    <property type="evidence" value="ECO:0007669"/>
    <property type="project" value="UniProtKB-KW"/>
</dbReference>
<proteinExistence type="inferred from homology"/>
<evidence type="ECO:0000256" key="4">
    <source>
        <dbReference type="ARBA" id="ARBA00012417"/>
    </source>
</evidence>
<dbReference type="InterPro" id="IPR017961">
    <property type="entry name" value="DNA_pol_Y-fam_little_finger"/>
</dbReference>
<evidence type="ECO:0000256" key="9">
    <source>
        <dbReference type="ARBA" id="ARBA00022705"/>
    </source>
</evidence>
<keyword evidence="12" id="KW-0460">Magnesium</keyword>
<evidence type="ECO:0000256" key="12">
    <source>
        <dbReference type="ARBA" id="ARBA00022842"/>
    </source>
</evidence>
<dbReference type="Pfam" id="PF21999">
    <property type="entry name" value="IMS_HHH_1"/>
    <property type="match status" value="1"/>
</dbReference>
<evidence type="ECO:0000256" key="7">
    <source>
        <dbReference type="ARBA" id="ARBA00022679"/>
    </source>
</evidence>
<dbReference type="Gene3D" id="3.40.1170.60">
    <property type="match status" value="1"/>
</dbReference>
<dbReference type="Proteomes" id="UP000183918">
    <property type="component" value="Unassembled WGS sequence"/>
</dbReference>
<comment type="catalytic activity">
    <reaction evidence="16">
        <text>DNA(n) + a 2'-deoxyribonucleoside 5'-triphosphate = DNA(n+1) + diphosphate</text>
        <dbReference type="Rhea" id="RHEA:22508"/>
        <dbReference type="Rhea" id="RHEA-COMP:17339"/>
        <dbReference type="Rhea" id="RHEA-COMP:17340"/>
        <dbReference type="ChEBI" id="CHEBI:33019"/>
        <dbReference type="ChEBI" id="CHEBI:61560"/>
        <dbReference type="ChEBI" id="CHEBI:173112"/>
        <dbReference type="EC" id="2.7.7.7"/>
    </reaction>
</comment>
<gene>
    <name evidence="18" type="ORF">SAMN02910414_00254</name>
</gene>
<dbReference type="EMBL" id="FNPG01000005">
    <property type="protein sequence ID" value="SDX90992.1"/>
    <property type="molecule type" value="Genomic_DNA"/>
</dbReference>
<feature type="domain" description="UmuC" evidence="17">
    <location>
        <begin position="13"/>
        <end position="210"/>
    </location>
</feature>
<keyword evidence="7" id="KW-0808">Transferase</keyword>
<evidence type="ECO:0000256" key="11">
    <source>
        <dbReference type="ARBA" id="ARBA00022763"/>
    </source>
</evidence>
<keyword evidence="15" id="KW-0234">DNA repair</keyword>
<keyword evidence="8" id="KW-0548">Nucleotidyltransferase</keyword>
<dbReference type="PANTHER" id="PTHR11076">
    <property type="entry name" value="DNA REPAIR POLYMERASE UMUC / TRANSFERASE FAMILY MEMBER"/>
    <property type="match status" value="1"/>
</dbReference>
<dbReference type="SUPFAM" id="SSF100879">
    <property type="entry name" value="Lesion bypass DNA polymerase (Y-family), little finger domain"/>
    <property type="match status" value="1"/>
</dbReference>
<evidence type="ECO:0000256" key="16">
    <source>
        <dbReference type="ARBA" id="ARBA00049244"/>
    </source>
</evidence>
<dbReference type="Gene3D" id="3.30.1490.100">
    <property type="entry name" value="DNA polymerase, Y-family, little finger domain"/>
    <property type="match status" value="1"/>
</dbReference>
<dbReference type="InterPro" id="IPR043502">
    <property type="entry name" value="DNA/RNA_pol_sf"/>
</dbReference>
<evidence type="ECO:0000313" key="18">
    <source>
        <dbReference type="EMBL" id="SDX90992.1"/>
    </source>
</evidence>
<dbReference type="Pfam" id="PF00817">
    <property type="entry name" value="IMS"/>
    <property type="match status" value="1"/>
</dbReference>
<dbReference type="Gene3D" id="3.30.70.270">
    <property type="match status" value="1"/>
</dbReference>
<evidence type="ECO:0000256" key="1">
    <source>
        <dbReference type="ARBA" id="ARBA00001946"/>
    </source>
</evidence>
<evidence type="ECO:0000259" key="17">
    <source>
        <dbReference type="PROSITE" id="PS50173"/>
    </source>
</evidence>
<dbReference type="EC" id="2.7.7.7" evidence="4"/>
<evidence type="ECO:0000256" key="13">
    <source>
        <dbReference type="ARBA" id="ARBA00022932"/>
    </source>
</evidence>
<dbReference type="InterPro" id="IPR001126">
    <property type="entry name" value="UmuC"/>
</dbReference>
<dbReference type="STRING" id="1122142.SAMN02910414_00254"/>
<keyword evidence="10" id="KW-0479">Metal-binding</keyword>
<dbReference type="PANTHER" id="PTHR11076:SF33">
    <property type="entry name" value="DNA POLYMERASE KAPPA"/>
    <property type="match status" value="1"/>
</dbReference>
<accession>A0A1H3FIV3</accession>
<dbReference type="GO" id="GO:0042276">
    <property type="term" value="P:error-prone translesion synthesis"/>
    <property type="evidence" value="ECO:0007669"/>
    <property type="project" value="TreeGrafter"/>
</dbReference>
<evidence type="ECO:0000256" key="14">
    <source>
        <dbReference type="ARBA" id="ARBA00023125"/>
    </source>
</evidence>
<comment type="subcellular location">
    <subcellularLocation>
        <location evidence="2">Cytoplasm</location>
    </subcellularLocation>
</comment>
<dbReference type="PROSITE" id="PS50173">
    <property type="entry name" value="UMUC"/>
    <property type="match status" value="1"/>
</dbReference>
<dbReference type="RefSeq" id="WP_074715389.1">
    <property type="nucleotide sequence ID" value="NZ_FNPG01000005.1"/>
</dbReference>
<name>A0A1H3FIV3_9FIRM</name>
<keyword evidence="5" id="KW-0515">Mutator protein</keyword>
<keyword evidence="14" id="KW-0238">DNA-binding</keyword>
<keyword evidence="11" id="KW-0227">DNA damage</keyword>
<comment type="cofactor">
    <cofactor evidence="1">
        <name>Mg(2+)</name>
        <dbReference type="ChEBI" id="CHEBI:18420"/>
    </cofactor>
</comment>
<dbReference type="GO" id="GO:0009432">
    <property type="term" value="P:SOS response"/>
    <property type="evidence" value="ECO:0007669"/>
    <property type="project" value="TreeGrafter"/>
</dbReference>
<dbReference type="Gene3D" id="1.10.150.20">
    <property type="entry name" value="5' to 3' exonuclease, C-terminal subdomain"/>
    <property type="match status" value="1"/>
</dbReference>
<dbReference type="InterPro" id="IPR050116">
    <property type="entry name" value="DNA_polymerase-Y"/>
</dbReference>
<evidence type="ECO:0000256" key="15">
    <source>
        <dbReference type="ARBA" id="ARBA00023204"/>
    </source>
</evidence>
<dbReference type="Pfam" id="PF11799">
    <property type="entry name" value="IMS_C"/>
    <property type="match status" value="1"/>
</dbReference>
<evidence type="ECO:0000256" key="10">
    <source>
        <dbReference type="ARBA" id="ARBA00022723"/>
    </source>
</evidence>
<evidence type="ECO:0000256" key="3">
    <source>
        <dbReference type="ARBA" id="ARBA00010945"/>
    </source>
</evidence>
<organism evidence="18 19">
    <name type="scientific">Lachnobacterium bovis DSM 14045</name>
    <dbReference type="NCBI Taxonomy" id="1122142"/>
    <lineage>
        <taxon>Bacteria</taxon>
        <taxon>Bacillati</taxon>
        <taxon>Bacillota</taxon>
        <taxon>Clostridia</taxon>
        <taxon>Lachnospirales</taxon>
        <taxon>Lachnospiraceae</taxon>
        <taxon>Lachnobacterium</taxon>
    </lineage>
</organism>
<dbReference type="CDD" id="cd03586">
    <property type="entry name" value="PolY_Pol_IV_kappa"/>
    <property type="match status" value="1"/>
</dbReference>
<dbReference type="GO" id="GO:0003684">
    <property type="term" value="F:damaged DNA binding"/>
    <property type="evidence" value="ECO:0007669"/>
    <property type="project" value="InterPro"/>
</dbReference>
<keyword evidence="13" id="KW-0239">DNA-directed DNA polymerase</keyword>
<dbReference type="InterPro" id="IPR053848">
    <property type="entry name" value="IMS_HHH_1"/>
</dbReference>
<evidence type="ECO:0000256" key="8">
    <source>
        <dbReference type="ARBA" id="ARBA00022695"/>
    </source>
</evidence>
<dbReference type="OrthoDB" id="9808813at2"/>
<dbReference type="GO" id="GO:0005829">
    <property type="term" value="C:cytosol"/>
    <property type="evidence" value="ECO:0007669"/>
    <property type="project" value="TreeGrafter"/>
</dbReference>
<protein>
    <recommendedName>
        <fullName evidence="4">DNA-directed DNA polymerase</fullName>
        <ecNumber evidence="4">2.7.7.7</ecNumber>
    </recommendedName>
</protein>
<evidence type="ECO:0000256" key="2">
    <source>
        <dbReference type="ARBA" id="ARBA00004496"/>
    </source>
</evidence>
<keyword evidence="19" id="KW-1185">Reference proteome</keyword>
<dbReference type="GO" id="GO:0003887">
    <property type="term" value="F:DNA-directed DNA polymerase activity"/>
    <property type="evidence" value="ECO:0007669"/>
    <property type="project" value="UniProtKB-KW"/>
</dbReference>
<dbReference type="AlphaFoldDB" id="A0A1H3FIV3"/>
<dbReference type="InterPro" id="IPR043128">
    <property type="entry name" value="Rev_trsase/Diguanyl_cyclase"/>
</dbReference>
<evidence type="ECO:0000256" key="5">
    <source>
        <dbReference type="ARBA" id="ARBA00022457"/>
    </source>
</evidence>
<keyword evidence="6" id="KW-0963">Cytoplasm</keyword>
<evidence type="ECO:0000313" key="19">
    <source>
        <dbReference type="Proteomes" id="UP000183918"/>
    </source>
</evidence>
<comment type="similarity">
    <text evidence="3">Belongs to the DNA polymerase type-Y family.</text>
</comment>
<sequence length="391" mass="43521">MNYKIDFSESPLIFHIDVNSAFLSWTAVDLLKKNKNNIDLRTIPSAIGGDVNSRHGIISARSIPAKKYNIQSGEAVVNAMQKCPSLVVVPTNFKLYRHYSKLFIDTLLLYTPNVQQASIDEAYCDFSDLYETYKDLKYKSYTFPLSLAHEIKDSIFSKYGFTVNVGISTNKLLAKMASDFTKPNRVHTLFKDEIPTKMWPLPINELHGCGKSTSMKLTSLGIKTIGDAAQTDLNILCSVLGDKHGKYIYYSSNGINTSTVSSKKRIAKSYSSERTMPSNLTADNYDSDITAIIDILSTNISKRMIKDNAFASTIGITLKTNNFKTHTTQTSLVSSTNDCNTIKSIALSLITNELLGENGIFMNGESIRLVGIFASNLDNGEYRQLSLFDKF</sequence>
<dbReference type="InterPro" id="IPR022880">
    <property type="entry name" value="DNApol_IV"/>
</dbReference>
<dbReference type="InterPro" id="IPR036775">
    <property type="entry name" value="DNA_pol_Y-fam_lit_finger_sf"/>
</dbReference>
<evidence type="ECO:0000256" key="6">
    <source>
        <dbReference type="ARBA" id="ARBA00022490"/>
    </source>
</evidence>
<dbReference type="GO" id="GO:0006281">
    <property type="term" value="P:DNA repair"/>
    <property type="evidence" value="ECO:0007669"/>
    <property type="project" value="UniProtKB-KW"/>
</dbReference>
<reference evidence="18 19" key="1">
    <citation type="submission" date="2016-10" db="EMBL/GenBank/DDBJ databases">
        <authorList>
            <person name="de Groot N.N."/>
        </authorList>
    </citation>
    <scope>NUCLEOTIDE SEQUENCE [LARGE SCALE GENOMIC DNA]</scope>
    <source>
        <strain evidence="18 19">DSM 14045</strain>
    </source>
</reference>
<dbReference type="GO" id="GO:0046872">
    <property type="term" value="F:metal ion binding"/>
    <property type="evidence" value="ECO:0007669"/>
    <property type="project" value="UniProtKB-KW"/>
</dbReference>
<keyword evidence="9" id="KW-0235">DNA replication</keyword>